<gene>
    <name evidence="1" type="ORF">U5817_13565</name>
</gene>
<organism evidence="1 2">
    <name type="scientific">Aromatoleum evansii</name>
    <name type="common">Azoarcus evansii</name>
    <dbReference type="NCBI Taxonomy" id="59406"/>
    <lineage>
        <taxon>Bacteria</taxon>
        <taxon>Pseudomonadati</taxon>
        <taxon>Pseudomonadota</taxon>
        <taxon>Betaproteobacteria</taxon>
        <taxon>Rhodocyclales</taxon>
        <taxon>Rhodocyclaceae</taxon>
        <taxon>Aromatoleum</taxon>
    </lineage>
</organism>
<dbReference type="Proteomes" id="UP001626593">
    <property type="component" value="Chromosome"/>
</dbReference>
<accession>A0ABZ1AEF4</accession>
<keyword evidence="2" id="KW-1185">Reference proteome</keyword>
<name>A0ABZ1AEF4_AROEV</name>
<sequence>MNDYFSDRENGPRARTEQVISPPVWAGLEALGGGNANGVVFVGLKPALSDVG</sequence>
<reference evidence="1 2" key="1">
    <citation type="submission" date="2023-12" db="EMBL/GenBank/DDBJ databases">
        <title>A. evansii MAY27, complete genome.</title>
        <authorList>
            <person name="Wang Y."/>
        </authorList>
    </citation>
    <scope>NUCLEOTIDE SEQUENCE [LARGE SCALE GENOMIC DNA]</scope>
    <source>
        <strain evidence="1 2">MAY27</strain>
    </source>
</reference>
<evidence type="ECO:0000313" key="1">
    <source>
        <dbReference type="EMBL" id="WRL44238.1"/>
    </source>
</evidence>
<dbReference type="RefSeq" id="WP_407277692.1">
    <property type="nucleotide sequence ID" value="NZ_CP141259.1"/>
</dbReference>
<proteinExistence type="predicted"/>
<protein>
    <submittedName>
        <fullName evidence="1">Uncharacterized protein</fullName>
    </submittedName>
</protein>
<dbReference type="EMBL" id="CP141259">
    <property type="protein sequence ID" value="WRL44238.1"/>
    <property type="molecule type" value="Genomic_DNA"/>
</dbReference>
<evidence type="ECO:0000313" key="2">
    <source>
        <dbReference type="Proteomes" id="UP001626593"/>
    </source>
</evidence>